<dbReference type="RefSeq" id="WP_236999771.1">
    <property type="nucleotide sequence ID" value="NZ_JAKKOR010000014.1"/>
</dbReference>
<organism evidence="1 2">
    <name type="scientific">Gordonia liuliyuniae</name>
    <dbReference type="NCBI Taxonomy" id="2911517"/>
    <lineage>
        <taxon>Bacteria</taxon>
        <taxon>Bacillati</taxon>
        <taxon>Actinomycetota</taxon>
        <taxon>Actinomycetes</taxon>
        <taxon>Mycobacteriales</taxon>
        <taxon>Gordoniaceae</taxon>
        <taxon>Gordonia</taxon>
    </lineage>
</organism>
<evidence type="ECO:0000313" key="2">
    <source>
        <dbReference type="Proteomes" id="UP001200110"/>
    </source>
</evidence>
<name>A0ABS9IYC9_9ACTN</name>
<dbReference type="Proteomes" id="UP001200110">
    <property type="component" value="Unassembled WGS sequence"/>
</dbReference>
<protein>
    <submittedName>
        <fullName evidence="1">Uncharacterized protein</fullName>
    </submittedName>
</protein>
<reference evidence="1 2" key="1">
    <citation type="submission" date="2022-01" db="EMBL/GenBank/DDBJ databases">
        <authorList>
            <person name="Huang Y."/>
        </authorList>
    </citation>
    <scope>NUCLEOTIDE SEQUENCE [LARGE SCALE GENOMIC DNA]</scope>
    <source>
        <strain evidence="1 2">HY366</strain>
    </source>
</reference>
<comment type="caution">
    <text evidence="1">The sequence shown here is derived from an EMBL/GenBank/DDBJ whole genome shotgun (WGS) entry which is preliminary data.</text>
</comment>
<sequence length="65" mass="7113">MIDVELAGGFHDGKPWEVASVADDILMPVIHRRGAEVPGLEMVVYRHAGRLHDGVPVYELAPPPE</sequence>
<proteinExistence type="predicted"/>
<evidence type="ECO:0000313" key="1">
    <source>
        <dbReference type="EMBL" id="MCF8590578.1"/>
    </source>
</evidence>
<accession>A0ABS9IYC9</accession>
<keyword evidence="2" id="KW-1185">Reference proteome</keyword>
<gene>
    <name evidence="1" type="ORF">L5G33_19150</name>
</gene>
<dbReference type="EMBL" id="JAKKOR010000014">
    <property type="protein sequence ID" value="MCF8590578.1"/>
    <property type="molecule type" value="Genomic_DNA"/>
</dbReference>